<dbReference type="Proteomes" id="UP000031631">
    <property type="component" value="Chromosome"/>
</dbReference>
<proteinExistence type="predicted"/>
<keyword evidence="2" id="KW-1185">Reference proteome</keyword>
<organism evidence="1 2">
    <name type="scientific">Thiolapillus brandeum</name>
    <dbReference type="NCBI Taxonomy" id="1076588"/>
    <lineage>
        <taxon>Bacteria</taxon>
        <taxon>Pseudomonadati</taxon>
        <taxon>Pseudomonadota</taxon>
        <taxon>Gammaproteobacteria</taxon>
        <taxon>Chromatiales</taxon>
        <taxon>Sedimenticolaceae</taxon>
        <taxon>Thiolapillus</taxon>
    </lineage>
</organism>
<dbReference type="KEGG" id="tbn:TBH_C1591"/>
<dbReference type="EMBL" id="AP012273">
    <property type="protein sequence ID" value="BAO44508.1"/>
    <property type="molecule type" value="Genomic_DNA"/>
</dbReference>
<gene>
    <name evidence="1" type="ORF">TBH_C1591</name>
</gene>
<name>A0A7U6GIW4_9GAMM</name>
<evidence type="ECO:0000313" key="1">
    <source>
        <dbReference type="EMBL" id="BAO44508.1"/>
    </source>
</evidence>
<dbReference type="AlphaFoldDB" id="A0A7U6GIW4"/>
<dbReference type="RefSeq" id="WP_041067432.1">
    <property type="nucleotide sequence ID" value="NZ_AP012273.1"/>
</dbReference>
<protein>
    <submittedName>
        <fullName evidence="1">Uncharacterized protein</fullName>
    </submittedName>
</protein>
<sequence length="373" mass="43011">MSSRRTPLEARFRRNALVLMLLLMGGAALALYLHFKGRDPGVYALPRQQLKVPPQGKVRLMALPETRGLPIWSVDTKVNRIACNRQYKAASQGWVIKQWKNQDSLCHDKDPEPARDCPGASSEWSTSTSRYCHWKAERKVLLSMNAAKMRNHGCNPNAKGNVGGFVSYLAWEPKILPDFFKQRERYMLRNMQEIFVRFRFRNLKVDDAYECDRSQVDKEAMHTKGIVHSYATATFSEIEPGTRRGTGRTIFYQILNYDARPKVQEHILQGRHVYLTCNYRNNKHSTMIYRDTVFEFGQPIAWPPRKGGGDWVDYEFNLLAGMKRGIKECYGDIDPGNFKFTGFHIGTEIKNGAYHEFMIGKPEIEIIYSRDPG</sequence>
<accession>A0A7U6GIW4</accession>
<reference evidence="1 2" key="1">
    <citation type="journal article" date="2014" name="PLoS ONE">
        <title>Physiological and genomic features of a novel sulfur-oxidizing gammaproteobacterium belonging to a previously uncultivated symbiotic lineage isolated from a hydrothermal vent.</title>
        <authorList>
            <person name="Nunoura T."/>
            <person name="Takaki Y."/>
            <person name="Kazama H."/>
            <person name="Kakuta J."/>
            <person name="Shimamura S."/>
            <person name="Makita H."/>
            <person name="Hirai M."/>
            <person name="Miyazaki M."/>
            <person name="Takai K."/>
        </authorList>
    </citation>
    <scope>NUCLEOTIDE SEQUENCE [LARGE SCALE GENOMIC DNA]</scope>
    <source>
        <strain evidence="1 2">Hiromi1</strain>
    </source>
</reference>
<evidence type="ECO:0000313" key="2">
    <source>
        <dbReference type="Proteomes" id="UP000031631"/>
    </source>
</evidence>